<dbReference type="PANTHER" id="PTHR30244:SF9">
    <property type="entry name" value="PROTEIN RV3402C"/>
    <property type="match status" value="1"/>
</dbReference>
<accession>A0A8J2ZBF6</accession>
<evidence type="ECO:0000256" key="5">
    <source>
        <dbReference type="RuleBase" id="RU004508"/>
    </source>
</evidence>
<sequence length="392" mass="41342">MTDDATGRGAAERPPAIPFLRPAPPRLSDLVEHLRAIEDSGVFTNFGPVNTRLEAAMTERIFGGAGGCLTVGNATLGLMLAIRRAAGEGPPGRYALMPSFTFAATAQAAIWAGLTPLFCDIEPDTWLPSAASEEALLAEHGERIAVVVPYATFGNCLDLGRYARMARRHGVGIVVDAAASLGALDAEGRGFGAGFPHPVVFSMHATKTFATAEAGLIHCGDPATLAALRAMANFGFGAPRTATMPGLNAKLSEVGALLALARLEGFEHVVAHREKLADRYRRNLPDWEFQRLVGRRHAHQFVPVLLPHGGGRSRAEVLAALAREGIGAAHYFSPHLAEQPYFRGRCPAGGLAVTARVAGRILSLPLADAMTTEEVDRVCAALRAAAALRPAA</sequence>
<dbReference type="GO" id="GO:0030170">
    <property type="term" value="F:pyridoxal phosphate binding"/>
    <property type="evidence" value="ECO:0007669"/>
    <property type="project" value="TreeGrafter"/>
</dbReference>
<dbReference type="Pfam" id="PF01041">
    <property type="entry name" value="DegT_DnrJ_EryC1"/>
    <property type="match status" value="1"/>
</dbReference>
<evidence type="ECO:0000313" key="6">
    <source>
        <dbReference type="EMBL" id="GGG35997.1"/>
    </source>
</evidence>
<dbReference type="PANTHER" id="PTHR30244">
    <property type="entry name" value="TRANSAMINASE"/>
    <property type="match status" value="1"/>
</dbReference>
<name>A0A8J2ZBF6_9PROT</name>
<dbReference type="GO" id="GO:0000271">
    <property type="term" value="P:polysaccharide biosynthetic process"/>
    <property type="evidence" value="ECO:0007669"/>
    <property type="project" value="TreeGrafter"/>
</dbReference>
<comment type="caution">
    <text evidence="6">The sequence shown here is derived from an EMBL/GenBank/DDBJ whole genome shotgun (WGS) entry which is preliminary data.</text>
</comment>
<evidence type="ECO:0000313" key="7">
    <source>
        <dbReference type="Proteomes" id="UP000597507"/>
    </source>
</evidence>
<feature type="modified residue" description="N6-(pyridoxal phosphate)lysine" evidence="4">
    <location>
        <position position="207"/>
    </location>
</feature>
<dbReference type="InterPro" id="IPR015424">
    <property type="entry name" value="PyrdxlP-dep_Trfase"/>
</dbReference>
<gene>
    <name evidence="6" type="ORF">GCM10010964_24890</name>
</gene>
<organism evidence="6 7">
    <name type="scientific">Caldovatus sediminis</name>
    <dbReference type="NCBI Taxonomy" id="2041189"/>
    <lineage>
        <taxon>Bacteria</taxon>
        <taxon>Pseudomonadati</taxon>
        <taxon>Pseudomonadota</taxon>
        <taxon>Alphaproteobacteria</taxon>
        <taxon>Acetobacterales</taxon>
        <taxon>Roseomonadaceae</taxon>
        <taxon>Caldovatus</taxon>
    </lineage>
</organism>
<dbReference type="GO" id="GO:0008483">
    <property type="term" value="F:transaminase activity"/>
    <property type="evidence" value="ECO:0007669"/>
    <property type="project" value="UniProtKB-KW"/>
</dbReference>
<dbReference type="RefSeq" id="WP_188900627.1">
    <property type="nucleotide sequence ID" value="NZ_BMKS01000006.1"/>
</dbReference>
<dbReference type="EMBL" id="BMKS01000006">
    <property type="protein sequence ID" value="GGG35997.1"/>
    <property type="molecule type" value="Genomic_DNA"/>
</dbReference>
<evidence type="ECO:0000256" key="2">
    <source>
        <dbReference type="ARBA" id="ARBA00037999"/>
    </source>
</evidence>
<keyword evidence="6" id="KW-0032">Aminotransferase</keyword>
<dbReference type="Gene3D" id="3.40.640.10">
    <property type="entry name" value="Type I PLP-dependent aspartate aminotransferase-like (Major domain)"/>
    <property type="match status" value="1"/>
</dbReference>
<dbReference type="Proteomes" id="UP000597507">
    <property type="component" value="Unassembled WGS sequence"/>
</dbReference>
<evidence type="ECO:0000256" key="3">
    <source>
        <dbReference type="PIRSR" id="PIRSR000390-1"/>
    </source>
</evidence>
<proteinExistence type="inferred from homology"/>
<reference evidence="6 7" key="1">
    <citation type="journal article" date="2014" name="Int. J. Syst. Evol. Microbiol.">
        <title>Complete genome sequence of Corynebacterium casei LMG S-19264T (=DSM 44701T), isolated from a smear-ripened cheese.</title>
        <authorList>
            <consortium name="US DOE Joint Genome Institute (JGI-PGF)"/>
            <person name="Walter F."/>
            <person name="Albersmeier A."/>
            <person name="Kalinowski J."/>
            <person name="Ruckert C."/>
        </authorList>
    </citation>
    <scope>NUCLEOTIDE SEQUENCE [LARGE SCALE GENOMIC DNA]</scope>
    <source>
        <strain evidence="6 7">CGMCC 1.16330</strain>
    </source>
</reference>
<dbReference type="InterPro" id="IPR000653">
    <property type="entry name" value="DegT/StrS_aminotransferase"/>
</dbReference>
<dbReference type="SUPFAM" id="SSF53383">
    <property type="entry name" value="PLP-dependent transferases"/>
    <property type="match status" value="1"/>
</dbReference>
<keyword evidence="7" id="KW-1185">Reference proteome</keyword>
<keyword evidence="6" id="KW-0808">Transferase</keyword>
<protein>
    <submittedName>
        <fullName evidence="6">Aminotransferase DegT</fullName>
    </submittedName>
</protein>
<dbReference type="AlphaFoldDB" id="A0A8J2ZBF6"/>
<keyword evidence="1 4" id="KW-0663">Pyridoxal phosphate</keyword>
<dbReference type="PIRSF" id="PIRSF000390">
    <property type="entry name" value="PLP_StrS"/>
    <property type="match status" value="1"/>
</dbReference>
<comment type="similarity">
    <text evidence="2 5">Belongs to the DegT/DnrJ/EryC1 family.</text>
</comment>
<evidence type="ECO:0000256" key="4">
    <source>
        <dbReference type="PIRSR" id="PIRSR000390-2"/>
    </source>
</evidence>
<dbReference type="InterPro" id="IPR015421">
    <property type="entry name" value="PyrdxlP-dep_Trfase_major"/>
</dbReference>
<evidence type="ECO:0000256" key="1">
    <source>
        <dbReference type="ARBA" id="ARBA00022898"/>
    </source>
</evidence>
<feature type="active site" description="Proton acceptor" evidence="3">
    <location>
        <position position="207"/>
    </location>
</feature>